<reference evidence="1" key="1">
    <citation type="submission" date="2014-12" db="EMBL/GenBank/DDBJ databases">
        <title>Insight into the proteome of Arion vulgaris.</title>
        <authorList>
            <person name="Aradska J."/>
            <person name="Bulat T."/>
            <person name="Smidak R."/>
            <person name="Sarate P."/>
            <person name="Gangsoo J."/>
            <person name="Sialana F."/>
            <person name="Bilban M."/>
            <person name="Lubec G."/>
        </authorList>
    </citation>
    <scope>NUCLEOTIDE SEQUENCE</scope>
    <source>
        <tissue evidence="1">Skin</tissue>
    </source>
</reference>
<accession>A0A0B7BV34</accession>
<sequence length="74" mass="8744">RRHPLIPRHAILDLVKHRLRVRYYNDLSKAHIPLAIQLKTLYDLSVSDIKKSSMTTVSYISFLLQYNITLRILI</sequence>
<gene>
    <name evidence="1" type="primary">ORF211135</name>
</gene>
<dbReference type="AlphaFoldDB" id="A0A0B7BV34"/>
<evidence type="ECO:0000313" key="1">
    <source>
        <dbReference type="EMBL" id="CEK96241.1"/>
    </source>
</evidence>
<feature type="non-terminal residue" evidence="1">
    <location>
        <position position="1"/>
    </location>
</feature>
<protein>
    <submittedName>
        <fullName evidence="1">Uncharacterized protein</fullName>
    </submittedName>
</protein>
<dbReference type="EMBL" id="HACG01049376">
    <property type="protein sequence ID" value="CEK96241.1"/>
    <property type="molecule type" value="Transcribed_RNA"/>
</dbReference>
<proteinExistence type="predicted"/>
<organism evidence="1">
    <name type="scientific">Arion vulgaris</name>
    <dbReference type="NCBI Taxonomy" id="1028688"/>
    <lineage>
        <taxon>Eukaryota</taxon>
        <taxon>Metazoa</taxon>
        <taxon>Spiralia</taxon>
        <taxon>Lophotrochozoa</taxon>
        <taxon>Mollusca</taxon>
        <taxon>Gastropoda</taxon>
        <taxon>Heterobranchia</taxon>
        <taxon>Euthyneura</taxon>
        <taxon>Panpulmonata</taxon>
        <taxon>Eupulmonata</taxon>
        <taxon>Stylommatophora</taxon>
        <taxon>Helicina</taxon>
        <taxon>Arionoidea</taxon>
        <taxon>Arionidae</taxon>
        <taxon>Arion</taxon>
    </lineage>
</organism>
<name>A0A0B7BV34_9EUPU</name>